<dbReference type="OrthoDB" id="9975983at2"/>
<dbReference type="EMBL" id="OMOH01000003">
    <property type="protein sequence ID" value="SPF67859.1"/>
    <property type="molecule type" value="Genomic_DNA"/>
</dbReference>
<accession>A0A375I2G6</accession>
<sequence>MSSSDESPVSRRFSVRRSAAALGAAVAIALGGIAVISPAEAHAAGVRRPLVIQPSSVQVQAVETAPEGGRNDDQ</sequence>
<dbReference type="Proteomes" id="UP000265962">
    <property type="component" value="Unassembled WGS sequence"/>
</dbReference>
<reference evidence="2" key="1">
    <citation type="submission" date="2018-02" db="EMBL/GenBank/DDBJ databases">
        <authorList>
            <person name="Hornung B."/>
        </authorList>
    </citation>
    <scope>NUCLEOTIDE SEQUENCE [LARGE SCALE GENOMIC DNA]</scope>
</reference>
<dbReference type="InterPro" id="IPR006311">
    <property type="entry name" value="TAT_signal"/>
</dbReference>
<name>A0A375I2G6_9ACTN</name>
<protein>
    <submittedName>
        <fullName evidence="1">Twin arginine translocation (Tat) signal profile</fullName>
    </submittedName>
</protein>
<organism evidence="1 2">
    <name type="scientific">Propionibacterium ruminifibrarum</name>
    <dbReference type="NCBI Taxonomy" id="1962131"/>
    <lineage>
        <taxon>Bacteria</taxon>
        <taxon>Bacillati</taxon>
        <taxon>Actinomycetota</taxon>
        <taxon>Actinomycetes</taxon>
        <taxon>Propionibacteriales</taxon>
        <taxon>Propionibacteriaceae</taxon>
        <taxon>Propionibacterium</taxon>
    </lineage>
</organism>
<evidence type="ECO:0000313" key="2">
    <source>
        <dbReference type="Proteomes" id="UP000265962"/>
    </source>
</evidence>
<gene>
    <name evidence="1" type="ORF">PROPJV5_0812</name>
</gene>
<proteinExistence type="predicted"/>
<evidence type="ECO:0000313" key="1">
    <source>
        <dbReference type="EMBL" id="SPF67859.1"/>
    </source>
</evidence>
<dbReference type="PROSITE" id="PS51318">
    <property type="entry name" value="TAT"/>
    <property type="match status" value="1"/>
</dbReference>
<dbReference type="AlphaFoldDB" id="A0A375I2G6"/>
<dbReference type="RefSeq" id="WP_119715071.1">
    <property type="nucleotide sequence ID" value="NZ_OMOH01000003.1"/>
</dbReference>
<keyword evidence="2" id="KW-1185">Reference proteome</keyword>